<dbReference type="HOGENOM" id="CLU_099320_1_0_2"/>
<keyword evidence="1" id="KW-0472">Membrane</keyword>
<protein>
    <recommendedName>
        <fullName evidence="4">Stage II sporulation protein M</fullName>
    </recommendedName>
</protein>
<dbReference type="PANTHER" id="PTHR35337">
    <property type="entry name" value="SLR1478 PROTEIN"/>
    <property type="match status" value="1"/>
</dbReference>
<dbReference type="Pfam" id="PF01944">
    <property type="entry name" value="SpoIIM"/>
    <property type="match status" value="1"/>
</dbReference>
<proteinExistence type="predicted"/>
<dbReference type="EMBL" id="CP001463">
    <property type="protein sequence ID" value="ACS91059.1"/>
    <property type="molecule type" value="Genomic_DNA"/>
</dbReference>
<evidence type="ECO:0000313" key="3">
    <source>
        <dbReference type="Proteomes" id="UP000009079"/>
    </source>
</evidence>
<gene>
    <name evidence="2" type="ordered locus">TSIB_2012</name>
</gene>
<dbReference type="STRING" id="604354.TSIB_2012"/>
<name>C6A078_THESM</name>
<keyword evidence="1" id="KW-1133">Transmembrane helix</keyword>
<evidence type="ECO:0000256" key="1">
    <source>
        <dbReference type="SAM" id="Phobius"/>
    </source>
</evidence>
<feature type="transmembrane region" description="Helical" evidence="1">
    <location>
        <begin position="51"/>
        <end position="79"/>
    </location>
</feature>
<dbReference type="PANTHER" id="PTHR35337:SF1">
    <property type="entry name" value="SLR1478 PROTEIN"/>
    <property type="match status" value="1"/>
</dbReference>
<dbReference type="eggNOG" id="arCOG01996">
    <property type="taxonomic scope" value="Archaea"/>
</dbReference>
<reference evidence="2 3" key="1">
    <citation type="journal article" date="2009" name="Appl. Environ. Microbiol.">
        <title>Metabolic versatility and indigenous origin of the archaeon Thermococcus sibiricus, isolated from a siberian oil reservoir, as revealed by genome analysis.</title>
        <authorList>
            <person name="Mardanov A.V."/>
            <person name="Ravin N.V."/>
            <person name="Svetlitchnyi V.A."/>
            <person name="Beletsky A.V."/>
            <person name="Miroshnichenko M.L."/>
            <person name="Bonch-Osmolovskaya E.A."/>
            <person name="Skryabin K.G."/>
        </authorList>
    </citation>
    <scope>NUCLEOTIDE SEQUENCE [LARGE SCALE GENOMIC DNA]</scope>
    <source>
        <strain evidence="3">DSM 12597 / MM 739</strain>
    </source>
</reference>
<keyword evidence="3" id="KW-1185">Reference proteome</keyword>
<evidence type="ECO:0008006" key="4">
    <source>
        <dbReference type="Google" id="ProtNLM"/>
    </source>
</evidence>
<dbReference type="AlphaFoldDB" id="C6A078"/>
<feature type="transmembrane region" description="Helical" evidence="1">
    <location>
        <begin position="140"/>
        <end position="157"/>
    </location>
</feature>
<dbReference type="KEGG" id="tsi:TSIB_2012"/>
<accession>C6A078</accession>
<dbReference type="InterPro" id="IPR002798">
    <property type="entry name" value="SpoIIM-like"/>
</dbReference>
<dbReference type="Proteomes" id="UP000009079">
    <property type="component" value="Chromosome"/>
</dbReference>
<organism evidence="2 3">
    <name type="scientific">Thermococcus sibiricus (strain DSM 12597 / MM 739)</name>
    <dbReference type="NCBI Taxonomy" id="604354"/>
    <lineage>
        <taxon>Archaea</taxon>
        <taxon>Methanobacteriati</taxon>
        <taxon>Methanobacteriota</taxon>
        <taxon>Thermococci</taxon>
        <taxon>Thermococcales</taxon>
        <taxon>Thermococcaceae</taxon>
        <taxon>Thermococcus</taxon>
    </lineage>
</organism>
<sequence length="169" mass="18610">MISVFFFLLGLIFGVFSALFNDYSAYFGFDPFDNSNPGVLFFFKHNIKVAFLLWCGAVTLGVITLVNLFSNGFILGSAVRTTSTQIGVFRTLLLVLPHGIFEIPGLIIAGSAGFKIPYELLRFALGKKEEMITEEDAKEFFKLVGVSIALILIAAIIESKITLKLAEKL</sequence>
<feature type="transmembrane region" description="Helical" evidence="1">
    <location>
        <begin position="91"/>
        <end position="114"/>
    </location>
</feature>
<evidence type="ECO:0000313" key="2">
    <source>
        <dbReference type="EMBL" id="ACS91059.1"/>
    </source>
</evidence>
<keyword evidence="1" id="KW-0812">Transmembrane</keyword>